<feature type="transmembrane region" description="Helical" evidence="1">
    <location>
        <begin position="78"/>
        <end position="97"/>
    </location>
</feature>
<accession>A0A3N0E437</accession>
<protein>
    <recommendedName>
        <fullName evidence="4">DUF4345 domain-containing protein</fullName>
    </recommendedName>
</protein>
<evidence type="ECO:0000256" key="1">
    <source>
        <dbReference type="SAM" id="Phobius"/>
    </source>
</evidence>
<keyword evidence="1" id="KW-0812">Transmembrane</keyword>
<sequence length="133" mass="14115">MIGARVLMFIGAGIGLLFALLFGLVAAVPEATREIEGGAAMPGLRAQDMSLLFGAVAFVVGTYGLVSLVLASVLGKRSLAVFWTALIFQVLMLFLPLSSLTFGAVQALVPLLFTVAIIVLLLLPESRAYYQRQ</sequence>
<keyword evidence="3" id="KW-1185">Reference proteome</keyword>
<evidence type="ECO:0000313" key="2">
    <source>
        <dbReference type="EMBL" id="RNL82529.1"/>
    </source>
</evidence>
<dbReference type="Proteomes" id="UP000269198">
    <property type="component" value="Unassembled WGS sequence"/>
</dbReference>
<proteinExistence type="predicted"/>
<evidence type="ECO:0000313" key="3">
    <source>
        <dbReference type="Proteomes" id="UP000269198"/>
    </source>
</evidence>
<dbReference type="EMBL" id="RJMB01000022">
    <property type="protein sequence ID" value="RNL82529.1"/>
    <property type="molecule type" value="Genomic_DNA"/>
</dbReference>
<keyword evidence="1" id="KW-1133">Transmembrane helix</keyword>
<gene>
    <name evidence="2" type="ORF">EFW17_18780</name>
</gene>
<organism evidence="2 3">
    <name type="scientific">Halostreptopolyspora alba</name>
    <dbReference type="NCBI Taxonomy" id="2487137"/>
    <lineage>
        <taxon>Bacteria</taxon>
        <taxon>Bacillati</taxon>
        <taxon>Actinomycetota</taxon>
        <taxon>Actinomycetes</taxon>
        <taxon>Streptosporangiales</taxon>
        <taxon>Nocardiopsidaceae</taxon>
        <taxon>Halostreptopolyspora</taxon>
    </lineage>
</organism>
<feature type="transmembrane region" description="Helical" evidence="1">
    <location>
        <begin position="103"/>
        <end position="123"/>
    </location>
</feature>
<reference evidence="2 3" key="1">
    <citation type="submission" date="2018-11" db="EMBL/GenBank/DDBJ databases">
        <title>The genome draft of YIM 96095.</title>
        <authorList>
            <person name="Tang S.-K."/>
            <person name="Chunyu W.-X."/>
            <person name="Feng Y.-Z."/>
        </authorList>
    </citation>
    <scope>NUCLEOTIDE SEQUENCE [LARGE SCALE GENOMIC DNA]</scope>
    <source>
        <strain evidence="2 3">YIM 96095</strain>
    </source>
</reference>
<comment type="caution">
    <text evidence="2">The sequence shown here is derived from an EMBL/GenBank/DDBJ whole genome shotgun (WGS) entry which is preliminary data.</text>
</comment>
<keyword evidence="1" id="KW-0472">Membrane</keyword>
<evidence type="ECO:0008006" key="4">
    <source>
        <dbReference type="Google" id="ProtNLM"/>
    </source>
</evidence>
<name>A0A3N0E437_9ACTN</name>
<dbReference type="AlphaFoldDB" id="A0A3N0E437"/>
<feature type="transmembrane region" description="Helical" evidence="1">
    <location>
        <begin position="51"/>
        <end position="71"/>
    </location>
</feature>